<accession>A0A2K3LR11</accession>
<name>A0A2K3LR11_TRIPR</name>
<gene>
    <name evidence="1" type="ORF">L195_g036963</name>
</gene>
<reference evidence="1 2" key="2">
    <citation type="journal article" date="2017" name="Front. Plant Sci.">
        <title>Gene Classification and Mining of Molecular Markers Useful in Red Clover (Trifolium pratense) Breeding.</title>
        <authorList>
            <person name="Istvanek J."/>
            <person name="Dluhosova J."/>
            <person name="Dluhos P."/>
            <person name="Patkova L."/>
            <person name="Nedelnik J."/>
            <person name="Repkova J."/>
        </authorList>
    </citation>
    <scope>NUCLEOTIDE SEQUENCE [LARGE SCALE GENOMIC DNA]</scope>
    <source>
        <strain evidence="2">cv. Tatra</strain>
        <tissue evidence="1">Young leaves</tissue>
    </source>
</reference>
<evidence type="ECO:0000313" key="2">
    <source>
        <dbReference type="Proteomes" id="UP000236291"/>
    </source>
</evidence>
<feature type="non-terminal residue" evidence="1">
    <location>
        <position position="1"/>
    </location>
</feature>
<reference evidence="1 2" key="1">
    <citation type="journal article" date="2014" name="Am. J. Bot.">
        <title>Genome assembly and annotation for red clover (Trifolium pratense; Fabaceae).</title>
        <authorList>
            <person name="Istvanek J."/>
            <person name="Jaros M."/>
            <person name="Krenek A."/>
            <person name="Repkova J."/>
        </authorList>
    </citation>
    <scope>NUCLEOTIDE SEQUENCE [LARGE SCALE GENOMIC DNA]</scope>
    <source>
        <strain evidence="2">cv. Tatra</strain>
        <tissue evidence="1">Young leaves</tissue>
    </source>
</reference>
<sequence>SAFTPSGQPTTACHPLPPFFHPRSQSDCQDVAFSLGGVIESIGFTMPPTHPDGSRALREGSSPCRRRSWFAFVTTESTVAAVIFTLLQQVDKDKAGIFAVII</sequence>
<protein>
    <submittedName>
        <fullName evidence="1">Uncharacterized protein</fullName>
    </submittedName>
</protein>
<organism evidence="1 2">
    <name type="scientific">Trifolium pratense</name>
    <name type="common">Red clover</name>
    <dbReference type="NCBI Taxonomy" id="57577"/>
    <lineage>
        <taxon>Eukaryota</taxon>
        <taxon>Viridiplantae</taxon>
        <taxon>Streptophyta</taxon>
        <taxon>Embryophyta</taxon>
        <taxon>Tracheophyta</taxon>
        <taxon>Spermatophyta</taxon>
        <taxon>Magnoliopsida</taxon>
        <taxon>eudicotyledons</taxon>
        <taxon>Gunneridae</taxon>
        <taxon>Pentapetalae</taxon>
        <taxon>rosids</taxon>
        <taxon>fabids</taxon>
        <taxon>Fabales</taxon>
        <taxon>Fabaceae</taxon>
        <taxon>Papilionoideae</taxon>
        <taxon>50 kb inversion clade</taxon>
        <taxon>NPAAA clade</taxon>
        <taxon>Hologalegina</taxon>
        <taxon>IRL clade</taxon>
        <taxon>Trifolieae</taxon>
        <taxon>Trifolium</taxon>
    </lineage>
</organism>
<dbReference type="Proteomes" id="UP000236291">
    <property type="component" value="Unassembled WGS sequence"/>
</dbReference>
<dbReference type="EMBL" id="ASHM01038935">
    <property type="protein sequence ID" value="PNX80949.1"/>
    <property type="molecule type" value="Genomic_DNA"/>
</dbReference>
<comment type="caution">
    <text evidence="1">The sequence shown here is derived from an EMBL/GenBank/DDBJ whole genome shotgun (WGS) entry which is preliminary data.</text>
</comment>
<dbReference type="AlphaFoldDB" id="A0A2K3LR11"/>
<evidence type="ECO:0000313" key="1">
    <source>
        <dbReference type="EMBL" id="PNX80949.1"/>
    </source>
</evidence>
<proteinExistence type="predicted"/>